<organism evidence="1 2">
    <name type="scientific">Trichinella pseudospiralis</name>
    <name type="common">Parasitic roundworm</name>
    <dbReference type="NCBI Taxonomy" id="6337"/>
    <lineage>
        <taxon>Eukaryota</taxon>
        <taxon>Metazoa</taxon>
        <taxon>Ecdysozoa</taxon>
        <taxon>Nematoda</taxon>
        <taxon>Enoplea</taxon>
        <taxon>Dorylaimia</taxon>
        <taxon>Trichinellida</taxon>
        <taxon>Trichinellidae</taxon>
        <taxon>Trichinella</taxon>
    </lineage>
</organism>
<comment type="caution">
    <text evidence="1">The sequence shown here is derived from an EMBL/GenBank/DDBJ whole genome shotgun (WGS) entry which is preliminary data.</text>
</comment>
<protein>
    <submittedName>
        <fullName evidence="1">Uncharacterized protein</fullName>
    </submittedName>
</protein>
<evidence type="ECO:0000313" key="1">
    <source>
        <dbReference type="EMBL" id="KRZ41255.1"/>
    </source>
</evidence>
<gene>
    <name evidence="1" type="ORF">T4C_1749</name>
</gene>
<accession>A0A0V1K1X2</accession>
<sequence>MSAIIKVIPHIADEAANTKKKCIIKTTFHHEKASTTAANALQRYDVLCCPGDQMCKGRYLIDIQICNI</sequence>
<evidence type="ECO:0000313" key="2">
    <source>
        <dbReference type="Proteomes" id="UP000054826"/>
    </source>
</evidence>
<dbReference type="Proteomes" id="UP000054826">
    <property type="component" value="Unassembled WGS sequence"/>
</dbReference>
<proteinExistence type="predicted"/>
<name>A0A0V1K1X2_TRIPS</name>
<reference evidence="1 2" key="1">
    <citation type="submission" date="2015-01" db="EMBL/GenBank/DDBJ databases">
        <title>Evolution of Trichinella species and genotypes.</title>
        <authorList>
            <person name="Korhonen P.K."/>
            <person name="Edoardo P."/>
            <person name="Giuseppe L.R."/>
            <person name="Gasser R.B."/>
        </authorList>
    </citation>
    <scope>NUCLEOTIDE SEQUENCE [LARGE SCALE GENOMIC DNA]</scope>
    <source>
        <strain evidence="1">ISS176</strain>
    </source>
</reference>
<dbReference type="EMBL" id="JYDV01000021">
    <property type="protein sequence ID" value="KRZ41255.1"/>
    <property type="molecule type" value="Genomic_DNA"/>
</dbReference>
<dbReference type="AlphaFoldDB" id="A0A0V1K1X2"/>